<dbReference type="RefSeq" id="WP_382366133.1">
    <property type="nucleotide sequence ID" value="NZ_JBHLWV010000031.1"/>
</dbReference>
<protein>
    <submittedName>
        <fullName evidence="1">Uncharacterized protein</fullName>
    </submittedName>
</protein>
<dbReference type="Proteomes" id="UP001589783">
    <property type="component" value="Unassembled WGS sequence"/>
</dbReference>
<evidence type="ECO:0000313" key="2">
    <source>
        <dbReference type="Proteomes" id="UP001589783"/>
    </source>
</evidence>
<dbReference type="EMBL" id="JBHLWV010000031">
    <property type="protein sequence ID" value="MFC0316441.1"/>
    <property type="molecule type" value="Genomic_DNA"/>
</dbReference>
<accession>A0ABV6HC37</accession>
<evidence type="ECO:0000313" key="1">
    <source>
        <dbReference type="EMBL" id="MFC0316441.1"/>
    </source>
</evidence>
<organism evidence="1 2">
    <name type="scientific">Gordonia phosphorivorans</name>
    <dbReference type="NCBI Taxonomy" id="1056982"/>
    <lineage>
        <taxon>Bacteria</taxon>
        <taxon>Bacillati</taxon>
        <taxon>Actinomycetota</taxon>
        <taxon>Actinomycetes</taxon>
        <taxon>Mycobacteriales</taxon>
        <taxon>Gordoniaceae</taxon>
        <taxon>Gordonia</taxon>
    </lineage>
</organism>
<keyword evidence="2" id="KW-1185">Reference proteome</keyword>
<gene>
    <name evidence="1" type="ORF">ACFFJD_16460</name>
</gene>
<name>A0ABV6HC37_9ACTN</name>
<sequence>MTENQVQSRLYTKKYSNTSSGMEIMNDFGRVRYRHQIVDLTRLVTPEVASEYRDYTGEFTAIAACVRHDESADSYSIFVGGLPSPLITTAILAQANRGDFNQHLTEYNGCRAPGPKVPISLVS</sequence>
<comment type="caution">
    <text evidence="1">The sequence shown here is derived from an EMBL/GenBank/DDBJ whole genome shotgun (WGS) entry which is preliminary data.</text>
</comment>
<reference evidence="1 2" key="1">
    <citation type="submission" date="2024-09" db="EMBL/GenBank/DDBJ databases">
        <authorList>
            <person name="Sun Q."/>
            <person name="Mori K."/>
        </authorList>
    </citation>
    <scope>NUCLEOTIDE SEQUENCE [LARGE SCALE GENOMIC DNA]</scope>
    <source>
        <strain evidence="1 2">CCM 7957</strain>
    </source>
</reference>
<proteinExistence type="predicted"/>